<dbReference type="AlphaFoldDB" id="A0A0G4HX01"/>
<dbReference type="PANTHER" id="PTHR22911">
    <property type="entry name" value="ACYL-MALONYL CONDENSING ENZYME-RELATED"/>
    <property type="match status" value="1"/>
</dbReference>
<feature type="domain" description="EamA" evidence="7">
    <location>
        <begin position="47"/>
        <end position="198"/>
    </location>
</feature>
<dbReference type="GO" id="GO:0016020">
    <property type="term" value="C:membrane"/>
    <property type="evidence" value="ECO:0007669"/>
    <property type="project" value="UniProtKB-SubCell"/>
</dbReference>
<dbReference type="Pfam" id="PF00892">
    <property type="entry name" value="EamA"/>
    <property type="match status" value="2"/>
</dbReference>
<feature type="transmembrane region" description="Helical" evidence="6">
    <location>
        <begin position="182"/>
        <end position="202"/>
    </location>
</feature>
<evidence type="ECO:0000256" key="4">
    <source>
        <dbReference type="ARBA" id="ARBA00023136"/>
    </source>
</evidence>
<feature type="region of interest" description="Disordered" evidence="5">
    <location>
        <begin position="466"/>
        <end position="517"/>
    </location>
</feature>
<feature type="transmembrane region" description="Helical" evidence="6">
    <location>
        <begin position="130"/>
        <end position="151"/>
    </location>
</feature>
<name>A0A0G4HX01_9ALVE</name>
<feature type="compositionally biased region" description="Polar residues" evidence="5">
    <location>
        <begin position="441"/>
        <end position="453"/>
    </location>
</feature>
<feature type="transmembrane region" description="Helical" evidence="6">
    <location>
        <begin position="293"/>
        <end position="314"/>
    </location>
</feature>
<protein>
    <recommendedName>
        <fullName evidence="7">EamA domain-containing protein</fullName>
    </recommendedName>
</protein>
<reference evidence="8" key="1">
    <citation type="submission" date="2014-11" db="EMBL/GenBank/DDBJ databases">
        <authorList>
            <person name="Otto D Thomas"/>
            <person name="Naeem Raeece"/>
        </authorList>
    </citation>
    <scope>NUCLEOTIDE SEQUENCE</scope>
</reference>
<evidence type="ECO:0000313" key="8">
    <source>
        <dbReference type="EMBL" id="CEM48977.1"/>
    </source>
</evidence>
<dbReference type="PANTHER" id="PTHR22911:SF6">
    <property type="entry name" value="SOLUTE CARRIER FAMILY 35 MEMBER G1"/>
    <property type="match status" value="1"/>
</dbReference>
<feature type="transmembrane region" description="Helical" evidence="6">
    <location>
        <begin position="260"/>
        <end position="278"/>
    </location>
</feature>
<feature type="compositionally biased region" description="Polar residues" evidence="5">
    <location>
        <begin position="508"/>
        <end position="517"/>
    </location>
</feature>
<feature type="domain" description="EamA" evidence="7">
    <location>
        <begin position="230"/>
        <end position="368"/>
    </location>
</feature>
<evidence type="ECO:0000256" key="1">
    <source>
        <dbReference type="ARBA" id="ARBA00004141"/>
    </source>
</evidence>
<sequence length="517" mass="54805">MKQVSSHCLEEGRASAGSKVSEGDSDKEGILGKKRTARWVEVLRSSAGLLVAALAALCFSLMSLLVKITMPYMKSVLLLLCVRFVIQGLITLLVYFGPRMLRQRKEKAAENAKLEQEGGFLGPPSLRGWILLRGLLSGCASMAFFLGLTQLPLGDASALYSTVPLIAAVLAWLWLREKFHWLNWVAGVSAAVGVLIIARPPFLAPVLDPLGLPPSPLESGDVALVSRPVGVSIVLIASLCAAAGIVIVRKIRQVSSATSVFSMSACTLVLSLVLLLGWERQRPSLEDLSRIPFFWGWGGAILTGLASSATHLLATLSVQLELTGPATFVSSLDTVFAFILQVLVLGTSVGLGSIVGSCLIFLSVLLLFAVKIWCVPAKVPPSLDPSAKVAEGSEGEDVEGGRAPASGEVEAFDSFNVVVESDAPPSVEETESAFRRPQEHQPASSSAEEQTQSGIEVFKERTLLCGGEEGCRPSGSPAADAGALKENDFVEENWGERGTGSLPRRVSTETASHSSVV</sequence>
<organism evidence="8">
    <name type="scientific">Chromera velia CCMP2878</name>
    <dbReference type="NCBI Taxonomy" id="1169474"/>
    <lineage>
        <taxon>Eukaryota</taxon>
        <taxon>Sar</taxon>
        <taxon>Alveolata</taxon>
        <taxon>Colpodellida</taxon>
        <taxon>Chromeraceae</taxon>
        <taxon>Chromera</taxon>
    </lineage>
</organism>
<feature type="transmembrane region" description="Helical" evidence="6">
    <location>
        <begin position="42"/>
        <end position="64"/>
    </location>
</feature>
<accession>A0A0G4HX01</accession>
<dbReference type="EMBL" id="CDMZ01004201">
    <property type="protein sequence ID" value="CEM48977.1"/>
    <property type="molecule type" value="Genomic_DNA"/>
</dbReference>
<dbReference type="PhylomeDB" id="A0A0G4HX01"/>
<keyword evidence="3 6" id="KW-1133">Transmembrane helix</keyword>
<dbReference type="Gene3D" id="1.10.3730.20">
    <property type="match status" value="1"/>
</dbReference>
<feature type="region of interest" description="Disordered" evidence="5">
    <location>
        <begin position="425"/>
        <end position="453"/>
    </location>
</feature>
<proteinExistence type="predicted"/>
<feature type="transmembrane region" description="Helical" evidence="6">
    <location>
        <begin position="157"/>
        <end position="175"/>
    </location>
</feature>
<feature type="transmembrane region" description="Helical" evidence="6">
    <location>
        <begin position="326"/>
        <end position="345"/>
    </location>
</feature>
<comment type="subcellular location">
    <subcellularLocation>
        <location evidence="1">Membrane</location>
        <topology evidence="1">Multi-pass membrane protein</topology>
    </subcellularLocation>
</comment>
<keyword evidence="4 6" id="KW-0472">Membrane</keyword>
<feature type="region of interest" description="Disordered" evidence="5">
    <location>
        <begin position="383"/>
        <end position="405"/>
    </location>
</feature>
<dbReference type="VEuPathDB" id="CryptoDB:Cvel_1458"/>
<evidence type="ECO:0000256" key="2">
    <source>
        <dbReference type="ARBA" id="ARBA00022692"/>
    </source>
</evidence>
<keyword evidence="2 6" id="KW-0812">Transmembrane</keyword>
<dbReference type="InterPro" id="IPR000620">
    <property type="entry name" value="EamA_dom"/>
</dbReference>
<feature type="transmembrane region" description="Helical" evidence="6">
    <location>
        <begin position="76"/>
        <end position="97"/>
    </location>
</feature>
<gene>
    <name evidence="8" type="ORF">Cvel_1458</name>
</gene>
<feature type="region of interest" description="Disordered" evidence="5">
    <location>
        <begin position="1"/>
        <end position="27"/>
    </location>
</feature>
<evidence type="ECO:0000256" key="5">
    <source>
        <dbReference type="SAM" id="MobiDB-lite"/>
    </source>
</evidence>
<dbReference type="SUPFAM" id="SSF103481">
    <property type="entry name" value="Multidrug resistance efflux transporter EmrE"/>
    <property type="match status" value="2"/>
</dbReference>
<feature type="transmembrane region" description="Helical" evidence="6">
    <location>
        <begin position="351"/>
        <end position="370"/>
    </location>
</feature>
<evidence type="ECO:0000259" key="7">
    <source>
        <dbReference type="Pfam" id="PF00892"/>
    </source>
</evidence>
<dbReference type="InterPro" id="IPR037185">
    <property type="entry name" value="EmrE-like"/>
</dbReference>
<evidence type="ECO:0000256" key="3">
    <source>
        <dbReference type="ARBA" id="ARBA00022989"/>
    </source>
</evidence>
<feature type="transmembrane region" description="Helical" evidence="6">
    <location>
        <begin position="222"/>
        <end position="248"/>
    </location>
</feature>
<evidence type="ECO:0000256" key="6">
    <source>
        <dbReference type="SAM" id="Phobius"/>
    </source>
</evidence>